<evidence type="ECO:0000256" key="3">
    <source>
        <dbReference type="ARBA" id="ARBA00023163"/>
    </source>
</evidence>
<feature type="domain" description="B12-binding" evidence="5">
    <location>
        <begin position="193"/>
        <end position="315"/>
    </location>
</feature>
<accession>A0A1T2KVS7</accession>
<dbReference type="InterPro" id="IPR006158">
    <property type="entry name" value="Cobalamin-bd"/>
</dbReference>
<dbReference type="InterPro" id="IPR000551">
    <property type="entry name" value="MerR-type_HTH_dom"/>
</dbReference>
<keyword evidence="3" id="KW-0804">Transcription</keyword>
<keyword evidence="1" id="KW-0805">Transcription regulation</keyword>
<evidence type="ECO:0000256" key="1">
    <source>
        <dbReference type="ARBA" id="ARBA00023015"/>
    </source>
</evidence>
<dbReference type="GO" id="GO:0046872">
    <property type="term" value="F:metal ion binding"/>
    <property type="evidence" value="ECO:0007669"/>
    <property type="project" value="InterPro"/>
</dbReference>
<dbReference type="SUPFAM" id="SSF52242">
    <property type="entry name" value="Cobalamin (vitamin B12)-binding domain"/>
    <property type="match status" value="1"/>
</dbReference>
<dbReference type="GO" id="GO:0003700">
    <property type="term" value="F:DNA-binding transcription factor activity"/>
    <property type="evidence" value="ECO:0007669"/>
    <property type="project" value="InterPro"/>
</dbReference>
<dbReference type="PROSITE" id="PS50937">
    <property type="entry name" value="HTH_MERR_2"/>
    <property type="match status" value="1"/>
</dbReference>
<dbReference type="EMBL" id="MPRJ01000023">
    <property type="protein sequence ID" value="OOZ36912.1"/>
    <property type="molecule type" value="Genomic_DNA"/>
</dbReference>
<dbReference type="SMART" id="SM00422">
    <property type="entry name" value="HTH_MERR"/>
    <property type="match status" value="1"/>
</dbReference>
<dbReference type="PROSITE" id="PS51332">
    <property type="entry name" value="B12_BINDING"/>
    <property type="match status" value="1"/>
</dbReference>
<dbReference type="RefSeq" id="WP_172838779.1">
    <property type="nucleotide sequence ID" value="NZ_MPRJ01000023.1"/>
</dbReference>
<keyword evidence="7" id="KW-1185">Reference proteome</keyword>
<dbReference type="CDD" id="cd02065">
    <property type="entry name" value="B12-binding_like"/>
    <property type="match status" value="1"/>
</dbReference>
<evidence type="ECO:0000256" key="2">
    <source>
        <dbReference type="ARBA" id="ARBA00023125"/>
    </source>
</evidence>
<dbReference type="InterPro" id="IPR036594">
    <property type="entry name" value="Meth_synthase_dom"/>
</dbReference>
<gene>
    <name evidence="6" type="ORF">BOW51_05105</name>
</gene>
<dbReference type="InterPro" id="IPR047057">
    <property type="entry name" value="MerR_fam"/>
</dbReference>
<dbReference type="Gene3D" id="1.10.1240.10">
    <property type="entry name" value="Methionine synthase domain"/>
    <property type="match status" value="1"/>
</dbReference>
<keyword evidence="2" id="KW-0238">DNA-binding</keyword>
<dbReference type="Pfam" id="PF13411">
    <property type="entry name" value="MerR_1"/>
    <property type="match status" value="1"/>
</dbReference>
<evidence type="ECO:0008006" key="8">
    <source>
        <dbReference type="Google" id="ProtNLM"/>
    </source>
</evidence>
<feature type="domain" description="HTH merR-type" evidence="4">
    <location>
        <begin position="15"/>
        <end position="84"/>
    </location>
</feature>
<dbReference type="CDD" id="cd01104">
    <property type="entry name" value="HTH_MlrA-CarA"/>
    <property type="match status" value="1"/>
</dbReference>
<evidence type="ECO:0000259" key="4">
    <source>
        <dbReference type="PROSITE" id="PS50937"/>
    </source>
</evidence>
<name>A0A1T2KVS7_9GAMM</name>
<sequence length="315" mass="34269">MMDIESPQNSAEEARHPIQVVSRRTGLSADVIRVWERRYGVVSPTRVSGGRRLYTDSDIKRLALLQKVTSAGRRISEVSELDDEALGGLVQEDESSITDLLVSPTGAQGPAGHVEKCFQALRSLDQALLRCTLAVAEAELSLPVFLDQVVSVFLKQIGQAWEKGTVRVSQEHMTSVIVRHHLLGMLKGLNKSGPVMILTTPTGQDHEMGALMAAIIAESEGWNAIYLGPNLPAVEIAAIAIQSNASAVGLSLQCISDEALLSDELRQIKMILPEEMPVIVGGAAVDHYRSMISEFTENIPNDLEEFRVILSRIIG</sequence>
<dbReference type="Proteomes" id="UP000190896">
    <property type="component" value="Unassembled WGS sequence"/>
</dbReference>
<dbReference type="PANTHER" id="PTHR30204">
    <property type="entry name" value="REDOX-CYCLING DRUG-SENSING TRANSCRIPTIONAL ACTIVATOR SOXR"/>
    <property type="match status" value="1"/>
</dbReference>
<dbReference type="PANTHER" id="PTHR30204:SF67">
    <property type="entry name" value="HTH-TYPE TRANSCRIPTIONAL REGULATOR MLRA-RELATED"/>
    <property type="match status" value="1"/>
</dbReference>
<dbReference type="Gene3D" id="1.10.1660.10">
    <property type="match status" value="1"/>
</dbReference>
<dbReference type="GO" id="GO:0003677">
    <property type="term" value="F:DNA binding"/>
    <property type="evidence" value="ECO:0007669"/>
    <property type="project" value="UniProtKB-KW"/>
</dbReference>
<dbReference type="SUPFAM" id="SSF46955">
    <property type="entry name" value="Putative DNA-binding domain"/>
    <property type="match status" value="1"/>
</dbReference>
<dbReference type="AlphaFoldDB" id="A0A1T2KVS7"/>
<dbReference type="InterPro" id="IPR009061">
    <property type="entry name" value="DNA-bd_dom_put_sf"/>
</dbReference>
<dbReference type="InterPro" id="IPR036724">
    <property type="entry name" value="Cobalamin-bd_sf"/>
</dbReference>
<dbReference type="GO" id="GO:0031419">
    <property type="term" value="F:cobalamin binding"/>
    <property type="evidence" value="ECO:0007669"/>
    <property type="project" value="InterPro"/>
</dbReference>
<evidence type="ECO:0000259" key="5">
    <source>
        <dbReference type="PROSITE" id="PS51332"/>
    </source>
</evidence>
<reference evidence="6 7" key="1">
    <citation type="submission" date="2016-11" db="EMBL/GenBank/DDBJ databases">
        <title>Mixed transmission modes and dynamic genome evolution in an obligate animal-bacterial symbiosis.</title>
        <authorList>
            <person name="Russell S.L."/>
            <person name="Corbett-Detig R.B."/>
            <person name="Cavanaugh C.M."/>
        </authorList>
    </citation>
    <scope>NUCLEOTIDE SEQUENCE [LARGE SCALE GENOMIC DNA]</scope>
    <source>
        <strain evidence="6">Se-Cadez</strain>
    </source>
</reference>
<comment type="caution">
    <text evidence="6">The sequence shown here is derived from an EMBL/GenBank/DDBJ whole genome shotgun (WGS) entry which is preliminary data.</text>
</comment>
<dbReference type="Gene3D" id="3.40.50.280">
    <property type="entry name" value="Cobalamin-binding domain"/>
    <property type="match status" value="1"/>
</dbReference>
<organism evidence="6 7">
    <name type="scientific">Solemya velesiana gill symbiont</name>
    <dbReference type="NCBI Taxonomy" id="1918948"/>
    <lineage>
        <taxon>Bacteria</taxon>
        <taxon>Pseudomonadati</taxon>
        <taxon>Pseudomonadota</taxon>
        <taxon>Gammaproteobacteria</taxon>
        <taxon>sulfur-oxidizing symbionts</taxon>
    </lineage>
</organism>
<evidence type="ECO:0000313" key="7">
    <source>
        <dbReference type="Proteomes" id="UP000190896"/>
    </source>
</evidence>
<proteinExistence type="predicted"/>
<evidence type="ECO:0000313" key="6">
    <source>
        <dbReference type="EMBL" id="OOZ36912.1"/>
    </source>
</evidence>
<protein>
    <recommendedName>
        <fullName evidence="8">HTH merR-type domain-containing protein</fullName>
    </recommendedName>
</protein>